<proteinExistence type="predicted"/>
<evidence type="ECO:0000313" key="2">
    <source>
        <dbReference type="EMBL" id="KAK9407043.1"/>
    </source>
</evidence>
<evidence type="ECO:0000256" key="1">
    <source>
        <dbReference type="SAM" id="MobiDB-lite"/>
    </source>
</evidence>
<organism evidence="2 3">
    <name type="scientific">Crotalus adamanteus</name>
    <name type="common">Eastern diamondback rattlesnake</name>
    <dbReference type="NCBI Taxonomy" id="8729"/>
    <lineage>
        <taxon>Eukaryota</taxon>
        <taxon>Metazoa</taxon>
        <taxon>Chordata</taxon>
        <taxon>Craniata</taxon>
        <taxon>Vertebrata</taxon>
        <taxon>Euteleostomi</taxon>
        <taxon>Lepidosauria</taxon>
        <taxon>Squamata</taxon>
        <taxon>Bifurcata</taxon>
        <taxon>Unidentata</taxon>
        <taxon>Episquamata</taxon>
        <taxon>Toxicofera</taxon>
        <taxon>Serpentes</taxon>
        <taxon>Colubroidea</taxon>
        <taxon>Viperidae</taxon>
        <taxon>Crotalinae</taxon>
        <taxon>Crotalus</taxon>
    </lineage>
</organism>
<name>A0AAW1C055_CROAD</name>
<feature type="region of interest" description="Disordered" evidence="1">
    <location>
        <begin position="1"/>
        <end position="30"/>
    </location>
</feature>
<comment type="caution">
    <text evidence="2">The sequence shown here is derived from an EMBL/GenBank/DDBJ whole genome shotgun (WGS) entry which is preliminary data.</text>
</comment>
<dbReference type="AlphaFoldDB" id="A0AAW1C055"/>
<keyword evidence="3" id="KW-1185">Reference proteome</keyword>
<accession>A0AAW1C055</accession>
<feature type="compositionally biased region" description="Polar residues" evidence="1">
    <location>
        <begin position="1"/>
        <end position="19"/>
    </location>
</feature>
<protein>
    <submittedName>
        <fullName evidence="2">Uncharacterized protein</fullName>
    </submittedName>
</protein>
<evidence type="ECO:0000313" key="3">
    <source>
        <dbReference type="Proteomes" id="UP001474421"/>
    </source>
</evidence>
<gene>
    <name evidence="2" type="ORF">NXF25_005817</name>
</gene>
<dbReference type="Proteomes" id="UP001474421">
    <property type="component" value="Unassembled WGS sequence"/>
</dbReference>
<reference evidence="2 3" key="1">
    <citation type="journal article" date="2024" name="Proc. Natl. Acad. Sci. U.S.A.">
        <title>The genetic regulatory architecture and epigenomic basis for age-related changes in rattlesnake venom.</title>
        <authorList>
            <person name="Hogan M.P."/>
            <person name="Holding M.L."/>
            <person name="Nystrom G.S."/>
            <person name="Colston T.J."/>
            <person name="Bartlett D.A."/>
            <person name="Mason A.J."/>
            <person name="Ellsworth S.A."/>
            <person name="Rautsaw R.M."/>
            <person name="Lawrence K.C."/>
            <person name="Strickland J.L."/>
            <person name="He B."/>
            <person name="Fraser P."/>
            <person name="Margres M.J."/>
            <person name="Gilbert D.M."/>
            <person name="Gibbs H.L."/>
            <person name="Parkinson C.L."/>
            <person name="Rokyta D.R."/>
        </authorList>
    </citation>
    <scope>NUCLEOTIDE SEQUENCE [LARGE SCALE GENOMIC DNA]</scope>
    <source>
        <strain evidence="2">DRR0105</strain>
    </source>
</reference>
<dbReference type="EMBL" id="JAOTOJ010000002">
    <property type="protein sequence ID" value="KAK9407043.1"/>
    <property type="molecule type" value="Genomic_DNA"/>
</dbReference>
<sequence>MGGSTVSRSATGGQASTRLYTGFPKSGRKA</sequence>